<accession>A0A060XD19</accession>
<proteinExistence type="predicted"/>
<dbReference type="AlphaFoldDB" id="A0A060XD19"/>
<organism evidence="2 3">
    <name type="scientific">Oncorhynchus mykiss</name>
    <name type="common">Rainbow trout</name>
    <name type="synonym">Salmo gairdneri</name>
    <dbReference type="NCBI Taxonomy" id="8022"/>
    <lineage>
        <taxon>Eukaryota</taxon>
        <taxon>Metazoa</taxon>
        <taxon>Chordata</taxon>
        <taxon>Craniata</taxon>
        <taxon>Vertebrata</taxon>
        <taxon>Euteleostomi</taxon>
        <taxon>Actinopterygii</taxon>
        <taxon>Neopterygii</taxon>
        <taxon>Teleostei</taxon>
        <taxon>Protacanthopterygii</taxon>
        <taxon>Salmoniformes</taxon>
        <taxon>Salmonidae</taxon>
        <taxon>Salmoninae</taxon>
        <taxon>Oncorhynchus</taxon>
    </lineage>
</organism>
<dbReference type="Proteomes" id="UP000193380">
    <property type="component" value="Unassembled WGS sequence"/>
</dbReference>
<evidence type="ECO:0000256" key="1">
    <source>
        <dbReference type="SAM" id="MobiDB-lite"/>
    </source>
</evidence>
<reference evidence="2" key="2">
    <citation type="submission" date="2014-03" db="EMBL/GenBank/DDBJ databases">
        <authorList>
            <person name="Genoscope - CEA"/>
        </authorList>
    </citation>
    <scope>NUCLEOTIDE SEQUENCE</scope>
</reference>
<gene>
    <name evidence="2" type="ORF">GSONMT00037568001</name>
</gene>
<dbReference type="PANTHER" id="PTHR43851">
    <property type="match status" value="1"/>
</dbReference>
<dbReference type="PANTHER" id="PTHR43851:SF4">
    <property type="entry name" value="ATYPICAL KINASE COQ8B, MITOCHONDRIAL"/>
    <property type="match status" value="1"/>
</dbReference>
<protein>
    <submittedName>
        <fullName evidence="2">Uncharacterized protein</fullName>
    </submittedName>
</protein>
<dbReference type="GO" id="GO:0006744">
    <property type="term" value="P:ubiquinone biosynthetic process"/>
    <property type="evidence" value="ECO:0007669"/>
    <property type="project" value="TreeGrafter"/>
</dbReference>
<dbReference type="EMBL" id="FR905223">
    <property type="protein sequence ID" value="CDQ77356.1"/>
    <property type="molecule type" value="Genomic_DNA"/>
</dbReference>
<sequence>MIGLIILCPPSHILPGAVGPQARLQSSISGFESCCKTASIYFTGKRTAVCYSTVYRKHPFFYMMLAEVFQVLRGAGKVGHAFANTQGEMLRLMACNSTLGTGVKAAQEVVEGVMGTVMGGAAMQQSIKEDVFPDAEGWEEMDPDEAAKWAVGSEFPPGLEATEMPSGAPLSPAGGSRGAGWPGQSARFLHIASTQWHSRFFHDSVVARLTPEDIKKARESKQAFARPIVKQKLSDRARERKVPATRISRLVNFGGLAVGLGLGAIAEVAKQSMGAKRAGRFLYASLKQTLR</sequence>
<dbReference type="PaxDb" id="8022-A0A060XD19"/>
<feature type="region of interest" description="Disordered" evidence="1">
    <location>
        <begin position="158"/>
        <end position="181"/>
    </location>
</feature>
<dbReference type="InterPro" id="IPR051409">
    <property type="entry name" value="Atypical_kinase_ADCK"/>
</dbReference>
<evidence type="ECO:0000313" key="3">
    <source>
        <dbReference type="Proteomes" id="UP000193380"/>
    </source>
</evidence>
<dbReference type="STRING" id="8022.A0A060XD19"/>
<name>A0A060XD19_ONCMY</name>
<evidence type="ECO:0000313" key="2">
    <source>
        <dbReference type="EMBL" id="CDQ77356.1"/>
    </source>
</evidence>
<reference evidence="2" key="1">
    <citation type="journal article" date="2014" name="Nat. Commun.">
        <title>The rainbow trout genome provides novel insights into evolution after whole-genome duplication in vertebrates.</title>
        <authorList>
            <person name="Berthelot C."/>
            <person name="Brunet F."/>
            <person name="Chalopin D."/>
            <person name="Juanchich A."/>
            <person name="Bernard M."/>
            <person name="Noel B."/>
            <person name="Bento P."/>
            <person name="Da Silva C."/>
            <person name="Labadie K."/>
            <person name="Alberti A."/>
            <person name="Aury J.M."/>
            <person name="Louis A."/>
            <person name="Dehais P."/>
            <person name="Bardou P."/>
            <person name="Montfort J."/>
            <person name="Klopp C."/>
            <person name="Cabau C."/>
            <person name="Gaspin C."/>
            <person name="Thorgaard G.H."/>
            <person name="Boussaha M."/>
            <person name="Quillet E."/>
            <person name="Guyomard R."/>
            <person name="Galiana D."/>
            <person name="Bobe J."/>
            <person name="Volff J.N."/>
            <person name="Genet C."/>
            <person name="Wincker P."/>
            <person name="Jaillon O."/>
            <person name="Roest Crollius H."/>
            <person name="Guiguen Y."/>
        </authorList>
    </citation>
    <scope>NUCLEOTIDE SEQUENCE [LARGE SCALE GENOMIC DNA]</scope>
</reference>